<feature type="domain" description="Reverse transcriptase" evidence="1">
    <location>
        <begin position="1"/>
        <end position="188"/>
    </location>
</feature>
<dbReference type="PANTHER" id="PTHR36688:SF1">
    <property type="entry name" value="ENDONUCLEASE_EXONUCLEASE_PHOSPHATASE DOMAIN-CONTAINING PROTEIN"/>
    <property type="match status" value="1"/>
</dbReference>
<name>A0A2H1WT74_SPOFR</name>
<dbReference type="InterPro" id="IPR000477">
    <property type="entry name" value="RT_dom"/>
</dbReference>
<evidence type="ECO:0000259" key="1">
    <source>
        <dbReference type="PROSITE" id="PS50878"/>
    </source>
</evidence>
<sequence>MKLLNEIKVKSTEDLWGLSVKSSQSQSNQSTIETTAQDLALSFNKSIDDGLFPDLMKCSKVHVNGTNSQGSEMKMGVSQGSILGPFLFMVYMNDLPFVFENQPRMVLFANDISLIFRVNQRSSNFNNVNRSICLVQNWFTINNLALNEKKTKCIKFSLSKVHNNDCDVVLNGQKLEFINETVFLGITLDTRLQWRPHIKALSERLSSVAFEVTDEKTARLHYFSDFHNIMSHDILLWGRAAEIKSIFILQKQAIRAIYKLSHRKSLRKFFKTIDILTMPCQFIYENIMYVRKKLQLFEQRSDGNNFNTSDKNKLVRLSKVQKSFMGLGVQCYNKIPTNILDFKESDFETCIKHGLCKKAYYKVTDYLKDENAWQYVCPAPPDNTQT</sequence>
<dbReference type="EMBL" id="ODYU01010879">
    <property type="protein sequence ID" value="SOQ56260.1"/>
    <property type="molecule type" value="Genomic_DNA"/>
</dbReference>
<accession>A0A2H1WT74</accession>
<dbReference type="Pfam" id="PF00078">
    <property type="entry name" value="RVT_1"/>
    <property type="match status" value="1"/>
</dbReference>
<gene>
    <name evidence="2" type="ORF">SFRICE_028976</name>
</gene>
<dbReference type="PROSITE" id="PS50878">
    <property type="entry name" value="RT_POL"/>
    <property type="match status" value="1"/>
</dbReference>
<reference evidence="2" key="1">
    <citation type="submission" date="2016-07" db="EMBL/GenBank/DDBJ databases">
        <authorList>
            <person name="Bretaudeau A."/>
        </authorList>
    </citation>
    <scope>NUCLEOTIDE SEQUENCE</scope>
    <source>
        <strain evidence="2">Rice</strain>
        <tissue evidence="2">Whole body</tissue>
    </source>
</reference>
<dbReference type="AlphaFoldDB" id="A0A2H1WT74"/>
<organism evidence="2">
    <name type="scientific">Spodoptera frugiperda</name>
    <name type="common">Fall armyworm</name>
    <dbReference type="NCBI Taxonomy" id="7108"/>
    <lineage>
        <taxon>Eukaryota</taxon>
        <taxon>Metazoa</taxon>
        <taxon>Ecdysozoa</taxon>
        <taxon>Arthropoda</taxon>
        <taxon>Hexapoda</taxon>
        <taxon>Insecta</taxon>
        <taxon>Pterygota</taxon>
        <taxon>Neoptera</taxon>
        <taxon>Endopterygota</taxon>
        <taxon>Lepidoptera</taxon>
        <taxon>Glossata</taxon>
        <taxon>Ditrysia</taxon>
        <taxon>Noctuoidea</taxon>
        <taxon>Noctuidae</taxon>
        <taxon>Amphipyrinae</taxon>
        <taxon>Spodoptera</taxon>
    </lineage>
</organism>
<evidence type="ECO:0000313" key="2">
    <source>
        <dbReference type="EMBL" id="SOQ56260.1"/>
    </source>
</evidence>
<protein>
    <submittedName>
        <fullName evidence="2">SFRICE_028976</fullName>
    </submittedName>
</protein>
<dbReference type="InterPro" id="IPR052560">
    <property type="entry name" value="RdDP_mobile_element"/>
</dbReference>
<dbReference type="PANTHER" id="PTHR36688">
    <property type="entry name" value="ENDO/EXONUCLEASE/PHOSPHATASE DOMAIN-CONTAINING PROTEIN"/>
    <property type="match status" value="1"/>
</dbReference>
<proteinExistence type="predicted"/>